<sequence length="377" mass="40180">MDVFEQYAAVLDSMAGYSNLLGLLVGDETISGYTSVDLAPYLKAAARDMKAYTAARQYRPITLPIGYATSAEYTYMQALGEYLVCGGNSDDAVDFYSVNGYQWCGNSSISDSGYDTLTSKVEGLSVPVFFSEDGCNMAPRLFGDQSAIFESNMSRIWSGAIIYEWREEASNYGLVSYTTSEVSTPTTLADYNALKSQWSAVITNGDPPSSFATPSCPTSINSYWPINPSAALPTIAGLDFATIKVAGATGTADSTRTSTSTSTNSNNSTESELSSGAKVGIGIGVSLSLVLAMGGLFLFSWRLRIRNRQENTSSSMAQTFELAAGSFSHIAPLAELAHTAPMAELGHTDSPSELPSSSLKAQELDSGMIHKSHKAEK</sequence>
<proteinExistence type="inferred from homology"/>
<dbReference type="EC" id="2.4.1.-" evidence="7"/>
<name>A0AAD6IAF8_PENCN</name>
<dbReference type="InterPro" id="IPR004886">
    <property type="entry name" value="Glucanosyltransferase"/>
</dbReference>
<evidence type="ECO:0000313" key="11">
    <source>
        <dbReference type="Proteomes" id="UP001219568"/>
    </source>
</evidence>
<evidence type="ECO:0000256" key="6">
    <source>
        <dbReference type="ARBA" id="ARBA00025026"/>
    </source>
</evidence>
<evidence type="ECO:0000256" key="5">
    <source>
        <dbReference type="ARBA" id="ARBA00023288"/>
    </source>
</evidence>
<dbReference type="GO" id="GO:0005886">
    <property type="term" value="C:plasma membrane"/>
    <property type="evidence" value="ECO:0007669"/>
    <property type="project" value="UniProtKB-SubCell"/>
</dbReference>
<dbReference type="SUPFAM" id="SSF51445">
    <property type="entry name" value="(Trans)glycosidases"/>
    <property type="match status" value="1"/>
</dbReference>
<comment type="caution">
    <text evidence="10">The sequence shown here is derived from an EMBL/GenBank/DDBJ whole genome shotgun (WGS) entry which is preliminary data.</text>
</comment>
<keyword evidence="7 9" id="KW-0472">Membrane</keyword>
<dbReference type="EMBL" id="JAQJZL010000006">
    <property type="protein sequence ID" value="KAJ6039031.1"/>
    <property type="molecule type" value="Genomic_DNA"/>
</dbReference>
<keyword evidence="7" id="KW-0336">GPI-anchor</keyword>
<keyword evidence="11" id="KW-1185">Reference proteome</keyword>
<dbReference type="Proteomes" id="UP001219568">
    <property type="component" value="Unassembled WGS sequence"/>
</dbReference>
<dbReference type="GO" id="GO:0042124">
    <property type="term" value="F:1,3-beta-glucanosyltransferase activity"/>
    <property type="evidence" value="ECO:0007669"/>
    <property type="project" value="TreeGrafter"/>
</dbReference>
<keyword evidence="3" id="KW-0732">Signal</keyword>
<evidence type="ECO:0000256" key="9">
    <source>
        <dbReference type="SAM" id="Phobius"/>
    </source>
</evidence>
<feature type="compositionally biased region" description="Polar residues" evidence="8">
    <location>
        <begin position="349"/>
        <end position="360"/>
    </location>
</feature>
<accession>A0AAD6IAF8</accession>
<dbReference type="GO" id="GO:0098552">
    <property type="term" value="C:side of membrane"/>
    <property type="evidence" value="ECO:0007669"/>
    <property type="project" value="UniProtKB-KW"/>
</dbReference>
<comment type="subcellular location">
    <subcellularLocation>
        <location evidence="1 7">Cell membrane</location>
        <topology evidence="1 7">Lipid-anchor</topology>
        <topology evidence="1 7">GPI-anchor</topology>
    </subcellularLocation>
</comment>
<reference evidence="10" key="2">
    <citation type="submission" date="2023-01" db="EMBL/GenBank/DDBJ databases">
        <authorList>
            <person name="Petersen C."/>
        </authorList>
    </citation>
    <scope>NUCLEOTIDE SEQUENCE</scope>
    <source>
        <strain evidence="10">IBT 15450</strain>
    </source>
</reference>
<organism evidence="10 11">
    <name type="scientific">Penicillium canescens</name>
    <dbReference type="NCBI Taxonomy" id="5083"/>
    <lineage>
        <taxon>Eukaryota</taxon>
        <taxon>Fungi</taxon>
        <taxon>Dikarya</taxon>
        <taxon>Ascomycota</taxon>
        <taxon>Pezizomycotina</taxon>
        <taxon>Eurotiomycetes</taxon>
        <taxon>Eurotiomycetidae</taxon>
        <taxon>Eurotiales</taxon>
        <taxon>Aspergillaceae</taxon>
        <taxon>Penicillium</taxon>
    </lineage>
</organism>
<dbReference type="Pfam" id="PF03198">
    <property type="entry name" value="Glyco_hydro_72"/>
    <property type="match status" value="1"/>
</dbReference>
<evidence type="ECO:0000313" key="10">
    <source>
        <dbReference type="EMBL" id="KAJ6039031.1"/>
    </source>
</evidence>
<keyword evidence="4" id="KW-0325">Glycoprotein</keyword>
<comment type="similarity">
    <text evidence="2 7">Belongs to the glycosyl hydrolase 72 family.</text>
</comment>
<comment type="function">
    <text evidence="6">Splits internally a 1,3-beta-glucan molecule and transfers the newly generated reducing end (the donor) to the non-reducing end of another 1,3-beta-glucan molecule (the acceptor) forming a 1,3-beta linkage, resulting in the elongation of 1,3-beta-glucan chains in the cell wall. Involved in cell wall morphogenesis.</text>
</comment>
<dbReference type="PANTHER" id="PTHR31468:SF8">
    <property type="entry name" value="1,3-BETA-GLUCANOSYLTRANSFERASE GAS2"/>
    <property type="match status" value="1"/>
</dbReference>
<evidence type="ECO:0000256" key="7">
    <source>
        <dbReference type="RuleBase" id="RU361209"/>
    </source>
</evidence>
<evidence type="ECO:0000256" key="3">
    <source>
        <dbReference type="ARBA" id="ARBA00022729"/>
    </source>
</evidence>
<keyword evidence="5 7" id="KW-0449">Lipoprotein</keyword>
<feature type="region of interest" description="Disordered" evidence="8">
    <location>
        <begin position="251"/>
        <end position="274"/>
    </location>
</feature>
<evidence type="ECO:0000256" key="4">
    <source>
        <dbReference type="ARBA" id="ARBA00023180"/>
    </source>
</evidence>
<reference evidence="10" key="1">
    <citation type="journal article" date="2023" name="IMA Fungus">
        <title>Comparative genomic study of the Penicillium genus elucidates a diverse pangenome and 15 lateral gene transfer events.</title>
        <authorList>
            <person name="Petersen C."/>
            <person name="Sorensen T."/>
            <person name="Nielsen M.R."/>
            <person name="Sondergaard T.E."/>
            <person name="Sorensen J.L."/>
            <person name="Fitzpatrick D.A."/>
            <person name="Frisvad J.C."/>
            <person name="Nielsen K.L."/>
        </authorList>
    </citation>
    <scope>NUCLEOTIDE SEQUENCE</scope>
    <source>
        <strain evidence="10">IBT 15450</strain>
    </source>
</reference>
<evidence type="ECO:0000256" key="8">
    <source>
        <dbReference type="SAM" id="MobiDB-lite"/>
    </source>
</evidence>
<dbReference type="PANTHER" id="PTHR31468">
    <property type="entry name" value="1,3-BETA-GLUCANOSYLTRANSFERASE GAS1"/>
    <property type="match status" value="1"/>
</dbReference>
<feature type="transmembrane region" description="Helical" evidence="9">
    <location>
        <begin position="279"/>
        <end position="299"/>
    </location>
</feature>
<keyword evidence="7" id="KW-0808">Transferase</keyword>
<evidence type="ECO:0000256" key="2">
    <source>
        <dbReference type="ARBA" id="ARBA00007528"/>
    </source>
</evidence>
<dbReference type="GO" id="GO:0031505">
    <property type="term" value="P:fungal-type cell wall organization"/>
    <property type="evidence" value="ECO:0007669"/>
    <property type="project" value="TreeGrafter"/>
</dbReference>
<keyword evidence="9" id="KW-0812">Transmembrane</keyword>
<dbReference type="GO" id="GO:0071970">
    <property type="term" value="P:fungal-type cell wall (1-&gt;3)-beta-D-glucan biosynthetic process"/>
    <property type="evidence" value="ECO:0007669"/>
    <property type="project" value="TreeGrafter"/>
</dbReference>
<gene>
    <name evidence="10" type="ORF">N7460_007063</name>
</gene>
<dbReference type="Gene3D" id="3.20.20.80">
    <property type="entry name" value="Glycosidases"/>
    <property type="match status" value="1"/>
</dbReference>
<evidence type="ECO:0000256" key="1">
    <source>
        <dbReference type="ARBA" id="ARBA00004609"/>
    </source>
</evidence>
<dbReference type="AlphaFoldDB" id="A0AAD6IAF8"/>
<keyword evidence="9" id="KW-1133">Transmembrane helix</keyword>
<protein>
    <recommendedName>
        <fullName evidence="7">1,3-beta-glucanosyltransferase</fullName>
        <ecNumber evidence="7">2.4.1.-</ecNumber>
    </recommendedName>
</protein>
<dbReference type="InterPro" id="IPR017853">
    <property type="entry name" value="GH"/>
</dbReference>
<feature type="region of interest" description="Disordered" evidence="8">
    <location>
        <begin position="344"/>
        <end position="377"/>
    </location>
</feature>